<dbReference type="EMBL" id="JACHIV010000001">
    <property type="protein sequence ID" value="MBB5069772.1"/>
    <property type="molecule type" value="Genomic_DNA"/>
</dbReference>
<dbReference type="Pfam" id="PF00378">
    <property type="entry name" value="ECH_1"/>
    <property type="match status" value="1"/>
</dbReference>
<dbReference type="Gene3D" id="3.90.226.10">
    <property type="entry name" value="2-enoyl-CoA Hydratase, Chain A, domain 1"/>
    <property type="match status" value="1"/>
</dbReference>
<dbReference type="InterPro" id="IPR029045">
    <property type="entry name" value="ClpP/crotonase-like_dom_sf"/>
</dbReference>
<sequence>MPEDDEILVEHRDAVLLLTFHRPERLNAWTPSMRRRYFDLLEKADGDPSVRAVVVTGAGRGFCAGTDLSALDSAPEHDGDDRAVSLSIRIRKPIIAAINGPVAGIGLVAALFADVRFAAEDAKFTTAFSRRGLVAEHGISWLLPKLVGAGTALDLMLSARTLLGSEAHALGLVDRVLPAGEVLTAALEYAHSLATECSPASMAEIKEQIYAGLDSGLETASADANNRMIAAFDRPDVREGVRSFHERRRPDFPPLGS</sequence>
<evidence type="ECO:0000313" key="3">
    <source>
        <dbReference type="Proteomes" id="UP000580474"/>
    </source>
</evidence>
<keyword evidence="3" id="KW-1185">Reference proteome</keyword>
<name>A0A840NKW4_9PSEU</name>
<evidence type="ECO:0000256" key="1">
    <source>
        <dbReference type="ARBA" id="ARBA00005254"/>
    </source>
</evidence>
<dbReference type="CDD" id="cd06558">
    <property type="entry name" value="crotonase-like"/>
    <property type="match status" value="1"/>
</dbReference>
<gene>
    <name evidence="2" type="ORF">BJ969_002860</name>
</gene>
<dbReference type="AlphaFoldDB" id="A0A840NKW4"/>
<comment type="similarity">
    <text evidence="1">Belongs to the enoyl-CoA hydratase/isomerase family.</text>
</comment>
<dbReference type="RefSeq" id="WP_184479411.1">
    <property type="nucleotide sequence ID" value="NZ_JACHIV010000001.1"/>
</dbReference>
<evidence type="ECO:0000313" key="2">
    <source>
        <dbReference type="EMBL" id="MBB5069772.1"/>
    </source>
</evidence>
<proteinExistence type="inferred from homology"/>
<accession>A0A840NKW4</accession>
<dbReference type="Proteomes" id="UP000580474">
    <property type="component" value="Unassembled WGS sequence"/>
</dbReference>
<organism evidence="2 3">
    <name type="scientific">Saccharopolyspora gloriosae</name>
    <dbReference type="NCBI Taxonomy" id="455344"/>
    <lineage>
        <taxon>Bacteria</taxon>
        <taxon>Bacillati</taxon>
        <taxon>Actinomycetota</taxon>
        <taxon>Actinomycetes</taxon>
        <taxon>Pseudonocardiales</taxon>
        <taxon>Pseudonocardiaceae</taxon>
        <taxon>Saccharopolyspora</taxon>
    </lineage>
</organism>
<dbReference type="GO" id="GO:0003824">
    <property type="term" value="F:catalytic activity"/>
    <property type="evidence" value="ECO:0007669"/>
    <property type="project" value="UniProtKB-ARBA"/>
</dbReference>
<reference evidence="2 3" key="1">
    <citation type="submission" date="2020-08" db="EMBL/GenBank/DDBJ databases">
        <title>Sequencing the genomes of 1000 actinobacteria strains.</title>
        <authorList>
            <person name="Klenk H.-P."/>
        </authorList>
    </citation>
    <scope>NUCLEOTIDE SEQUENCE [LARGE SCALE GENOMIC DNA]</scope>
    <source>
        <strain evidence="2 3">DSM 45582</strain>
    </source>
</reference>
<comment type="caution">
    <text evidence="2">The sequence shown here is derived from an EMBL/GenBank/DDBJ whole genome shotgun (WGS) entry which is preliminary data.</text>
</comment>
<dbReference type="PANTHER" id="PTHR43802:SF1">
    <property type="entry name" value="IP11341P-RELATED"/>
    <property type="match status" value="1"/>
</dbReference>
<dbReference type="SUPFAM" id="SSF52096">
    <property type="entry name" value="ClpP/crotonase"/>
    <property type="match status" value="1"/>
</dbReference>
<dbReference type="PANTHER" id="PTHR43802">
    <property type="entry name" value="ENOYL-COA HYDRATASE"/>
    <property type="match status" value="1"/>
</dbReference>
<protein>
    <submittedName>
        <fullName evidence="2">Enoyl-CoA hydratase/carnithine racemase</fullName>
    </submittedName>
</protein>
<dbReference type="InterPro" id="IPR001753">
    <property type="entry name" value="Enoyl-CoA_hydra/iso"/>
</dbReference>